<name>A0A2J6SCS8_HYAVF</name>
<feature type="region of interest" description="Disordered" evidence="1">
    <location>
        <begin position="1"/>
        <end position="49"/>
    </location>
</feature>
<dbReference type="GO" id="GO:0031261">
    <property type="term" value="C:DNA replication preinitiation complex"/>
    <property type="evidence" value="ECO:0007669"/>
    <property type="project" value="TreeGrafter"/>
</dbReference>
<dbReference type="EMBL" id="KZ613937">
    <property type="protein sequence ID" value="PMD48570.1"/>
    <property type="molecule type" value="Genomic_DNA"/>
</dbReference>
<accession>A0A2J6SCS8</accession>
<dbReference type="Pfam" id="PF08639">
    <property type="entry name" value="Sld3_STD"/>
    <property type="match status" value="1"/>
</dbReference>
<gene>
    <name evidence="3" type="ORF">L207DRAFT_539781</name>
</gene>
<feature type="compositionally biased region" description="Low complexity" evidence="1">
    <location>
        <begin position="559"/>
        <end position="574"/>
    </location>
</feature>
<dbReference type="Gene3D" id="1.20.58.2130">
    <property type="match status" value="1"/>
</dbReference>
<sequence length="934" mass="102265">MSGREEHHASDASTKTQTRSAILTPASDHFANPSDGASSGLKKRKRDGNTMEDLLKDNFVVRPYPSPGSSKTRTLQPLMLLPRSQLPLSSLDIVSSAKTMGQSRLFEAHVKILELEDRMGSQPTVLIARLDDARTLCAVERESRGLYALCQLGSWVNLQGLKVEAIVSKQEMPKPPERGFIESAVAQTDIPLVPAVSSKYSKKKRLAIEAIQSMVKRPPSSLVTDYQESSVEQGPPTILQETEEISVPHPQEEVATQLTAAEIFENVRTQYFEALYLSKASLAYYAKGPLSRARAAFHLDYDSTLDLNDHIAFLESLVMSTTLIDKKYRDGIPTCIALIDIHDHSAEEAMQVSGKTKKKKSSKKMKPGKTGLYPTEDALIRRWWTSHDDDAESGAPGSSREELTKQRISQLRIRETQLQMIVILEVLALQPLASATEDTGIGLPAALPASEVAEVKDKSVRAKKPDHLTMLIDVHIDRLCIWQSIALEAGKSSANTSGKASGQIDGTTTAVKHADNMLRDFCIEIIAPFFSSRLPERCAIINRKLGGPVVVSPPKPKLSKAASFSSAPSRPGAATKRPVPVKPRRSLQRVLTDDRERRSMSRGPNKAIALMRSATMPKMPGVKRETSEAPSLSSIPTVDSQFSEAHRGGVLKSKRFFQREVDLNNLVAEGSGNTKAKKLANIEAELKDAISALKKPNRELAGKSQVDTAEKRAASATHTRKSKKPIRNPLFQGIQISATPKANRRKDMAPESQSSTLAKSIEGFDSAVIPVSSLPRIPQSALRPSYEEGLPNKDPLYSAIEATPTRKISMGSSQRGALLNAPEHDYNAYLPSSPLHVRRSSAQLFTAAPDSTAKRLSAGSLYGVQETPVKRRPEIMFDHSHPGLSGPGSDKENDRIERRNTLIATSSQETGRMDENIYKALGWDDEADDVDDLA</sequence>
<reference evidence="3 4" key="1">
    <citation type="submission" date="2016-04" db="EMBL/GenBank/DDBJ databases">
        <title>A degradative enzymes factory behind the ericoid mycorrhizal symbiosis.</title>
        <authorList>
            <consortium name="DOE Joint Genome Institute"/>
            <person name="Martino E."/>
            <person name="Morin E."/>
            <person name="Grelet G."/>
            <person name="Kuo A."/>
            <person name="Kohler A."/>
            <person name="Daghino S."/>
            <person name="Barry K."/>
            <person name="Choi C."/>
            <person name="Cichocki N."/>
            <person name="Clum A."/>
            <person name="Copeland A."/>
            <person name="Hainaut M."/>
            <person name="Haridas S."/>
            <person name="Labutti K."/>
            <person name="Lindquist E."/>
            <person name="Lipzen A."/>
            <person name="Khouja H.-R."/>
            <person name="Murat C."/>
            <person name="Ohm R."/>
            <person name="Olson A."/>
            <person name="Spatafora J."/>
            <person name="Veneault-Fourrey C."/>
            <person name="Henrissat B."/>
            <person name="Grigoriev I."/>
            <person name="Martin F."/>
            <person name="Perotto S."/>
        </authorList>
    </citation>
    <scope>NUCLEOTIDE SEQUENCE [LARGE SCALE GENOMIC DNA]</scope>
    <source>
        <strain evidence="3 4">F</strain>
    </source>
</reference>
<keyword evidence="4" id="KW-1185">Reference proteome</keyword>
<organism evidence="3 4">
    <name type="scientific">Hyaloscypha variabilis (strain UAMH 11265 / GT02V1 / F)</name>
    <name type="common">Meliniomyces variabilis</name>
    <dbReference type="NCBI Taxonomy" id="1149755"/>
    <lineage>
        <taxon>Eukaryota</taxon>
        <taxon>Fungi</taxon>
        <taxon>Dikarya</taxon>
        <taxon>Ascomycota</taxon>
        <taxon>Pezizomycotina</taxon>
        <taxon>Leotiomycetes</taxon>
        <taxon>Helotiales</taxon>
        <taxon>Hyaloscyphaceae</taxon>
        <taxon>Hyaloscypha</taxon>
        <taxon>Hyaloscypha variabilis</taxon>
    </lineage>
</organism>
<feature type="region of interest" description="Disordered" evidence="1">
    <location>
        <begin position="551"/>
        <end position="604"/>
    </location>
</feature>
<feature type="compositionally biased region" description="Polar residues" evidence="1">
    <location>
        <begin position="11"/>
        <end position="21"/>
    </location>
</feature>
<evidence type="ECO:0000313" key="3">
    <source>
        <dbReference type="EMBL" id="PMD48570.1"/>
    </source>
</evidence>
<evidence type="ECO:0000313" key="4">
    <source>
        <dbReference type="Proteomes" id="UP000235786"/>
    </source>
</evidence>
<dbReference type="STRING" id="1149755.A0A2J6SCS8"/>
<dbReference type="InterPro" id="IPR042511">
    <property type="entry name" value="Sld3"/>
</dbReference>
<dbReference type="PANTHER" id="PTHR28067:SF1">
    <property type="entry name" value="DNA REPLICATION REGULATOR SLD3"/>
    <property type="match status" value="1"/>
</dbReference>
<feature type="domain" description="DNA replication regulator Sld3 C-terminal" evidence="2">
    <location>
        <begin position="262"/>
        <end position="806"/>
    </location>
</feature>
<feature type="region of interest" description="Disordered" evidence="1">
    <location>
        <begin position="874"/>
        <end position="910"/>
    </location>
</feature>
<evidence type="ECO:0000256" key="1">
    <source>
        <dbReference type="SAM" id="MobiDB-lite"/>
    </source>
</evidence>
<dbReference type="AlphaFoldDB" id="A0A2J6SCS8"/>
<feature type="compositionally biased region" description="Polar residues" evidence="1">
    <location>
        <begin position="628"/>
        <end position="640"/>
    </location>
</feature>
<feature type="region of interest" description="Disordered" evidence="1">
    <location>
        <begin position="697"/>
        <end position="756"/>
    </location>
</feature>
<evidence type="ECO:0000259" key="2">
    <source>
        <dbReference type="Pfam" id="PF08639"/>
    </source>
</evidence>
<dbReference type="GO" id="GO:0006270">
    <property type="term" value="P:DNA replication initiation"/>
    <property type="evidence" value="ECO:0007669"/>
    <property type="project" value="InterPro"/>
</dbReference>
<feature type="region of interest" description="Disordered" evidence="1">
    <location>
        <begin position="618"/>
        <end position="640"/>
    </location>
</feature>
<dbReference type="PANTHER" id="PTHR28067">
    <property type="entry name" value="DNA REPLICATION REGULATOR SLD3"/>
    <property type="match status" value="1"/>
</dbReference>
<feature type="compositionally biased region" description="Basic and acidic residues" evidence="1">
    <location>
        <begin position="1"/>
        <end position="10"/>
    </location>
</feature>
<feature type="compositionally biased region" description="Basic and acidic residues" evidence="1">
    <location>
        <begin position="889"/>
        <end position="900"/>
    </location>
</feature>
<protein>
    <recommendedName>
        <fullName evidence="2">DNA replication regulator Sld3 C-terminal domain-containing protein</fullName>
    </recommendedName>
</protein>
<proteinExistence type="predicted"/>
<dbReference type="InterPro" id="IPR013948">
    <property type="entry name" value="DNA_replication_reg_Sld3_C"/>
</dbReference>
<dbReference type="Proteomes" id="UP000235786">
    <property type="component" value="Unassembled WGS sequence"/>
</dbReference>
<dbReference type="OrthoDB" id="5395343at2759"/>